<proteinExistence type="predicted"/>
<protein>
    <submittedName>
        <fullName evidence="2">Uncharacterized protein</fullName>
    </submittedName>
</protein>
<feature type="non-terminal residue" evidence="2">
    <location>
        <position position="65"/>
    </location>
</feature>
<sequence length="65" mass="6498">MNLDLLVAYACALAAALLVGLAVRALLAARARAAAERAEDELAARAAEADALPVQAVRQGVAVGA</sequence>
<keyword evidence="1" id="KW-1133">Transmembrane helix</keyword>
<dbReference type="Proteomes" id="UP000886845">
    <property type="component" value="Unassembled WGS sequence"/>
</dbReference>
<evidence type="ECO:0000256" key="1">
    <source>
        <dbReference type="SAM" id="Phobius"/>
    </source>
</evidence>
<reference evidence="2" key="1">
    <citation type="submission" date="2020-10" db="EMBL/GenBank/DDBJ databases">
        <authorList>
            <person name="Gilroy R."/>
        </authorList>
    </citation>
    <scope>NUCLEOTIDE SEQUENCE</scope>
    <source>
        <strain evidence="2">35461</strain>
    </source>
</reference>
<feature type="transmembrane region" description="Helical" evidence="1">
    <location>
        <begin position="6"/>
        <end position="27"/>
    </location>
</feature>
<dbReference type="AlphaFoldDB" id="A0A9D1NMB5"/>
<gene>
    <name evidence="2" type="ORF">IAC79_04220</name>
</gene>
<dbReference type="EMBL" id="DVOR01000134">
    <property type="protein sequence ID" value="HIV09300.1"/>
    <property type="molecule type" value="Genomic_DNA"/>
</dbReference>
<evidence type="ECO:0000313" key="2">
    <source>
        <dbReference type="EMBL" id="HIV09300.1"/>
    </source>
</evidence>
<reference evidence="2" key="2">
    <citation type="journal article" date="2021" name="PeerJ">
        <title>Extensive microbial diversity within the chicken gut microbiome revealed by metagenomics and culture.</title>
        <authorList>
            <person name="Gilroy R."/>
            <person name="Ravi A."/>
            <person name="Getino M."/>
            <person name="Pursley I."/>
            <person name="Horton D.L."/>
            <person name="Alikhan N.F."/>
            <person name="Baker D."/>
            <person name="Gharbi K."/>
            <person name="Hall N."/>
            <person name="Watson M."/>
            <person name="Adriaenssens E.M."/>
            <person name="Foster-Nyarko E."/>
            <person name="Jarju S."/>
            <person name="Secka A."/>
            <person name="Antonio M."/>
            <person name="Oren A."/>
            <person name="Chaudhuri R.R."/>
            <person name="La Ragione R."/>
            <person name="Hildebrand F."/>
            <person name="Pallen M.J."/>
        </authorList>
    </citation>
    <scope>NUCLEOTIDE SEQUENCE</scope>
    <source>
        <strain evidence="2">35461</strain>
    </source>
</reference>
<keyword evidence="1" id="KW-0812">Transmembrane</keyword>
<organism evidence="2 3">
    <name type="scientific">Candidatus Spyradenecus faecavium</name>
    <dbReference type="NCBI Taxonomy" id="2840947"/>
    <lineage>
        <taxon>Bacteria</taxon>
        <taxon>Pseudomonadati</taxon>
        <taxon>Lentisphaerota</taxon>
        <taxon>Lentisphaeria</taxon>
        <taxon>Lentisphaerales</taxon>
        <taxon>Lentisphaeraceae</taxon>
        <taxon>Lentisphaeraceae incertae sedis</taxon>
        <taxon>Candidatus Spyradenecus</taxon>
    </lineage>
</organism>
<accession>A0A9D1NMB5</accession>
<evidence type="ECO:0000313" key="3">
    <source>
        <dbReference type="Proteomes" id="UP000886845"/>
    </source>
</evidence>
<name>A0A9D1NMB5_9BACT</name>
<keyword evidence="1" id="KW-0472">Membrane</keyword>
<comment type="caution">
    <text evidence="2">The sequence shown here is derived from an EMBL/GenBank/DDBJ whole genome shotgun (WGS) entry which is preliminary data.</text>
</comment>